<feature type="region of interest" description="Disordered" evidence="1">
    <location>
        <begin position="191"/>
        <end position="217"/>
    </location>
</feature>
<comment type="caution">
    <text evidence="3">The sequence shown here is derived from an EMBL/GenBank/DDBJ whole genome shotgun (WGS) entry which is preliminary data.</text>
</comment>
<evidence type="ECO:0000256" key="1">
    <source>
        <dbReference type="SAM" id="MobiDB-lite"/>
    </source>
</evidence>
<feature type="transmembrane region" description="Helical" evidence="2">
    <location>
        <begin position="125"/>
        <end position="148"/>
    </location>
</feature>
<evidence type="ECO:0000313" key="4">
    <source>
        <dbReference type="Proteomes" id="UP000316747"/>
    </source>
</evidence>
<proteinExistence type="predicted"/>
<keyword evidence="2" id="KW-1133">Transmembrane helix</keyword>
<feature type="transmembrane region" description="Helical" evidence="2">
    <location>
        <begin position="154"/>
        <end position="176"/>
    </location>
</feature>
<organism evidence="3 4">
    <name type="scientific">Humibacillus xanthopallidus</name>
    <dbReference type="NCBI Taxonomy" id="412689"/>
    <lineage>
        <taxon>Bacteria</taxon>
        <taxon>Bacillati</taxon>
        <taxon>Actinomycetota</taxon>
        <taxon>Actinomycetes</taxon>
        <taxon>Micrococcales</taxon>
        <taxon>Intrasporangiaceae</taxon>
        <taxon>Humibacillus</taxon>
    </lineage>
</organism>
<dbReference type="OrthoDB" id="9827897at2"/>
<gene>
    <name evidence="3" type="ORF">FBY41_2246</name>
</gene>
<evidence type="ECO:0000256" key="2">
    <source>
        <dbReference type="SAM" id="Phobius"/>
    </source>
</evidence>
<dbReference type="AlphaFoldDB" id="A0A543HV28"/>
<dbReference type="EMBL" id="VFPM01000002">
    <property type="protein sequence ID" value="TQM62217.1"/>
    <property type="molecule type" value="Genomic_DNA"/>
</dbReference>
<protein>
    <submittedName>
        <fullName evidence="3">Uncharacterized protein</fullName>
    </submittedName>
</protein>
<dbReference type="Proteomes" id="UP000316747">
    <property type="component" value="Unassembled WGS sequence"/>
</dbReference>
<dbReference type="RefSeq" id="WP_141844347.1">
    <property type="nucleotide sequence ID" value="NZ_VFPM01000002.1"/>
</dbReference>
<keyword evidence="2" id="KW-0812">Transmembrane</keyword>
<feature type="compositionally biased region" description="Pro residues" evidence="1">
    <location>
        <begin position="197"/>
        <end position="217"/>
    </location>
</feature>
<keyword evidence="2" id="KW-0472">Membrane</keyword>
<reference evidence="3 4" key="1">
    <citation type="submission" date="2019-06" db="EMBL/GenBank/DDBJ databases">
        <title>Genome sequencing of plant associated microbes to promote plant fitness in Sorghum bicolor and Oryza sativa.</title>
        <authorList>
            <person name="Coleman-Derr D."/>
        </authorList>
    </citation>
    <scope>NUCLEOTIDE SEQUENCE [LARGE SCALE GENOMIC DNA]</scope>
    <source>
        <strain evidence="3 4">KV-663</strain>
    </source>
</reference>
<evidence type="ECO:0000313" key="3">
    <source>
        <dbReference type="EMBL" id="TQM62217.1"/>
    </source>
</evidence>
<accession>A0A543HV28</accession>
<name>A0A543HV28_9MICO</name>
<feature type="transmembrane region" description="Helical" evidence="2">
    <location>
        <begin position="6"/>
        <end position="29"/>
    </location>
</feature>
<keyword evidence="4" id="KW-1185">Reference proteome</keyword>
<sequence>MEPQIVAAIIGPACTALLAAVGIALKSLLEQRRSHGSRERDMRVAGETVAFIASYLAAFEKLDVPPTEEAAVKARATSDLEASYRIMMAAAGDEQQSDARPDWSRVVKATFLIPLCRPAARVVRAFYYCALVYALAVSALYVSFALTADEAQGATAVGVVTAIILLPFNVVPALLLHMWARRLERGAQAEANDLPATTPPAPWPAPSGEPLTRPPAV</sequence>